<evidence type="ECO:0000256" key="1">
    <source>
        <dbReference type="SAM" id="MobiDB-lite"/>
    </source>
</evidence>
<evidence type="ECO:0000313" key="2">
    <source>
        <dbReference type="EMBL" id="OWK45215.1"/>
    </source>
</evidence>
<protein>
    <submittedName>
        <fullName evidence="2">Uncharacterized protein</fullName>
    </submittedName>
</protein>
<feature type="region of interest" description="Disordered" evidence="1">
    <location>
        <begin position="113"/>
        <end position="172"/>
    </location>
</feature>
<reference evidence="3" key="1">
    <citation type="submission" date="2017-06" db="EMBL/GenBank/DDBJ databases">
        <title>Genome analysis of Fimbriiglobus ruber SP5, the first member of the order Planctomycetales with confirmed chitinolytic capability.</title>
        <authorList>
            <person name="Ravin N.V."/>
            <person name="Rakitin A.L."/>
            <person name="Ivanova A.A."/>
            <person name="Beletsky A.V."/>
            <person name="Kulichevskaya I.S."/>
            <person name="Mardanov A.V."/>
            <person name="Dedysh S.N."/>
        </authorList>
    </citation>
    <scope>NUCLEOTIDE SEQUENCE [LARGE SCALE GENOMIC DNA]</scope>
    <source>
        <strain evidence="3">SP5</strain>
    </source>
</reference>
<organism evidence="2 3">
    <name type="scientific">Fimbriiglobus ruber</name>
    <dbReference type="NCBI Taxonomy" id="1908690"/>
    <lineage>
        <taxon>Bacteria</taxon>
        <taxon>Pseudomonadati</taxon>
        <taxon>Planctomycetota</taxon>
        <taxon>Planctomycetia</taxon>
        <taxon>Gemmatales</taxon>
        <taxon>Gemmataceae</taxon>
        <taxon>Fimbriiglobus</taxon>
    </lineage>
</organism>
<accession>A0A225E9F5</accession>
<feature type="region of interest" description="Disordered" evidence="1">
    <location>
        <begin position="24"/>
        <end position="45"/>
    </location>
</feature>
<dbReference type="Proteomes" id="UP000214646">
    <property type="component" value="Unassembled WGS sequence"/>
</dbReference>
<feature type="compositionally biased region" description="Polar residues" evidence="1">
    <location>
        <begin position="25"/>
        <end position="43"/>
    </location>
</feature>
<comment type="caution">
    <text evidence="2">The sequence shown here is derived from an EMBL/GenBank/DDBJ whole genome shotgun (WGS) entry which is preliminary data.</text>
</comment>
<sequence length="172" mass="17437">MGGSFTGILTVDPMHLRDLYRRQAAATSTPGGTEQTSDPTSTGRSRRIRDAVEAALSDVILLGTEDQVRLAAAAANDLVAGKAVYTDELVASLRNFIREVLDLEPVPAEVAIPRQGPSRTIGGSNDGKGKGGGEGGNKGDKGDGDGGMALGGIGSGGGNALGSHPAEEHESD</sequence>
<evidence type="ECO:0000313" key="3">
    <source>
        <dbReference type="Proteomes" id="UP000214646"/>
    </source>
</evidence>
<name>A0A225E9F5_9BACT</name>
<dbReference type="EMBL" id="NIDE01000002">
    <property type="protein sequence ID" value="OWK45215.1"/>
    <property type="molecule type" value="Genomic_DNA"/>
</dbReference>
<feature type="compositionally biased region" description="Gly residues" evidence="1">
    <location>
        <begin position="145"/>
        <end position="160"/>
    </location>
</feature>
<feature type="compositionally biased region" description="Basic and acidic residues" evidence="1">
    <location>
        <begin position="127"/>
        <end position="144"/>
    </location>
</feature>
<dbReference type="AlphaFoldDB" id="A0A225E9F5"/>
<gene>
    <name evidence="2" type="ORF">FRUB_01546</name>
</gene>
<proteinExistence type="predicted"/>
<keyword evidence="3" id="KW-1185">Reference proteome</keyword>